<protein>
    <submittedName>
        <fullName evidence="1">Uncharacterized protein</fullName>
    </submittedName>
</protein>
<evidence type="ECO:0000313" key="2">
    <source>
        <dbReference type="Proteomes" id="UP001432027"/>
    </source>
</evidence>
<gene>
    <name evidence="1" type="ORF">PENTCL1PPCAC_25978</name>
</gene>
<comment type="caution">
    <text evidence="1">The sequence shown here is derived from an EMBL/GenBank/DDBJ whole genome shotgun (WGS) entry which is preliminary data.</text>
</comment>
<evidence type="ECO:0000313" key="1">
    <source>
        <dbReference type="EMBL" id="GMT03804.1"/>
    </source>
</evidence>
<accession>A0AAV5UCL1</accession>
<sequence length="240" mass="27565">MRYASDRSDEELGYGVVWPQPGIAAVDPFDTTTWVASHITMRAGEICNDILMMIKISRNHTGSKRLSFGLNNGMLRNFHGSMMSDNGTMVTVEQSAVLIEVCRKWFAVQSIMHPIKAKSGFRRQISIRSCSDVLYDQIFIREREENDGNLVYYPNRAFSEEKNVRKLYQLMAAEGYVIVYLQHRDKSVVDNARFHYFIFRSFLFLISPFRSSPPTNLSSLFCQKTSNSTRFEGMHRGALS</sequence>
<keyword evidence="2" id="KW-1185">Reference proteome</keyword>
<reference evidence="1" key="1">
    <citation type="submission" date="2023-10" db="EMBL/GenBank/DDBJ databases">
        <title>Genome assembly of Pristionchus species.</title>
        <authorList>
            <person name="Yoshida K."/>
            <person name="Sommer R.J."/>
        </authorList>
    </citation>
    <scope>NUCLEOTIDE SEQUENCE</scope>
    <source>
        <strain evidence="1">RS0144</strain>
    </source>
</reference>
<dbReference type="EMBL" id="BTSX01000006">
    <property type="protein sequence ID" value="GMT03804.1"/>
    <property type="molecule type" value="Genomic_DNA"/>
</dbReference>
<proteinExistence type="predicted"/>
<name>A0AAV5UCL1_9BILA</name>
<dbReference type="AlphaFoldDB" id="A0AAV5UCL1"/>
<dbReference type="Proteomes" id="UP001432027">
    <property type="component" value="Unassembled WGS sequence"/>
</dbReference>
<feature type="non-terminal residue" evidence="1">
    <location>
        <position position="240"/>
    </location>
</feature>
<organism evidence="1 2">
    <name type="scientific">Pristionchus entomophagus</name>
    <dbReference type="NCBI Taxonomy" id="358040"/>
    <lineage>
        <taxon>Eukaryota</taxon>
        <taxon>Metazoa</taxon>
        <taxon>Ecdysozoa</taxon>
        <taxon>Nematoda</taxon>
        <taxon>Chromadorea</taxon>
        <taxon>Rhabditida</taxon>
        <taxon>Rhabditina</taxon>
        <taxon>Diplogasteromorpha</taxon>
        <taxon>Diplogasteroidea</taxon>
        <taxon>Neodiplogasteridae</taxon>
        <taxon>Pristionchus</taxon>
    </lineage>
</organism>